<organism evidence="1 4">
    <name type="scientific">Streptomyces cinereoruber</name>
    <dbReference type="NCBI Taxonomy" id="67260"/>
    <lineage>
        <taxon>Bacteria</taxon>
        <taxon>Bacillati</taxon>
        <taxon>Actinomycetota</taxon>
        <taxon>Actinomycetes</taxon>
        <taxon>Kitasatosporales</taxon>
        <taxon>Streptomycetaceae</taxon>
        <taxon>Streptomyces</taxon>
    </lineage>
</organism>
<reference evidence="1 4" key="1">
    <citation type="journal article" date="2014" name="Int. J. Syst. Evol. Microbiol.">
        <title>Complete genome sequence of Corynebacterium casei LMG S-19264T (=DSM 44701T), isolated from a smear-ripened cheese.</title>
        <authorList>
            <consortium name="US DOE Joint Genome Institute (JGI-PGF)"/>
            <person name="Walter F."/>
            <person name="Albersmeier A."/>
            <person name="Kalinowski J."/>
            <person name="Ruckert C."/>
        </authorList>
    </citation>
    <scope>NUCLEOTIDE SEQUENCE [LARGE SCALE GENOMIC DNA]</scope>
    <source>
        <strain evidence="1 4">JCM 4205</strain>
    </source>
</reference>
<evidence type="ECO:0000313" key="2">
    <source>
        <dbReference type="EMBL" id="QEV37187.1"/>
    </source>
</evidence>
<accession>A0AAV4KEL5</accession>
<dbReference type="RefSeq" id="WP_109184992.1">
    <property type="nucleotide sequence ID" value="NZ_BMSJ01000002.1"/>
</dbReference>
<dbReference type="Proteomes" id="UP000642014">
    <property type="component" value="Unassembled WGS sequence"/>
</dbReference>
<name>A0AAV4KEL5_9ACTN</name>
<dbReference type="GeneID" id="300356988"/>
<evidence type="ECO:0000313" key="4">
    <source>
        <dbReference type="Proteomes" id="UP000642014"/>
    </source>
</evidence>
<sequence length="71" mass="7629">MTSRVYTVGHSTRTFDEMTSMLQKNTIIHALLVAGAEVVHIMSATVTKPASLNECAHVDDAHITYPAPCGS</sequence>
<dbReference type="EMBL" id="CP023693">
    <property type="protein sequence ID" value="QEV37187.1"/>
    <property type="molecule type" value="Genomic_DNA"/>
</dbReference>
<protein>
    <submittedName>
        <fullName evidence="1">Uncharacterized protein</fullName>
    </submittedName>
</protein>
<evidence type="ECO:0000313" key="1">
    <source>
        <dbReference type="EMBL" id="GGR13409.1"/>
    </source>
</evidence>
<keyword evidence="3" id="KW-1185">Reference proteome</keyword>
<evidence type="ECO:0000313" key="3">
    <source>
        <dbReference type="Proteomes" id="UP000326029"/>
    </source>
</evidence>
<reference evidence="2 3" key="2">
    <citation type="submission" date="2017-09" db="EMBL/GenBank/DDBJ databases">
        <authorList>
            <person name="Lee N."/>
            <person name="Cho B.-K."/>
        </authorList>
    </citation>
    <scope>NUCLEOTIDE SEQUENCE [LARGE SCALE GENOMIC DNA]</scope>
    <source>
        <strain evidence="2 3">ATCC 19740</strain>
    </source>
</reference>
<dbReference type="AlphaFoldDB" id="A0AAV4KEL5"/>
<gene>
    <name evidence="2" type="ORF">CP977_33385</name>
    <name evidence="1" type="ORF">GCM10010497_14440</name>
</gene>
<reference evidence="1" key="3">
    <citation type="submission" date="2023-08" db="EMBL/GenBank/DDBJ databases">
        <authorList>
            <person name="Sun Q."/>
            <person name="Ohkuma M."/>
        </authorList>
    </citation>
    <scope>NUCLEOTIDE SEQUENCE</scope>
    <source>
        <strain evidence="1">JCM 4205</strain>
    </source>
</reference>
<dbReference type="Proteomes" id="UP000326029">
    <property type="component" value="Chromosome"/>
</dbReference>
<dbReference type="EMBL" id="BMSJ01000002">
    <property type="protein sequence ID" value="GGR13409.1"/>
    <property type="molecule type" value="Genomic_DNA"/>
</dbReference>
<proteinExistence type="predicted"/>